<evidence type="ECO:0000256" key="11">
    <source>
        <dbReference type="SAM" id="Phobius"/>
    </source>
</evidence>
<feature type="transmembrane region" description="Helical" evidence="11">
    <location>
        <begin position="54"/>
        <end position="73"/>
    </location>
</feature>
<feature type="transmembrane region" description="Helical" evidence="11">
    <location>
        <begin position="289"/>
        <end position="311"/>
    </location>
</feature>
<evidence type="ECO:0000313" key="14">
    <source>
        <dbReference type="Proteomes" id="UP000308891"/>
    </source>
</evidence>
<comment type="similarity">
    <text evidence="2">Belongs to the monovalent cation:proton antiporter 2 (CPA2) transporter (TC 2.A.37) family.</text>
</comment>
<keyword evidence="6 11" id="KW-0812">Transmembrane</keyword>
<feature type="transmembrane region" description="Helical" evidence="11">
    <location>
        <begin position="180"/>
        <end position="198"/>
    </location>
</feature>
<keyword evidence="4" id="KW-0050">Antiport</keyword>
<feature type="transmembrane region" description="Helical" evidence="11">
    <location>
        <begin position="265"/>
        <end position="283"/>
    </location>
</feature>
<dbReference type="Proteomes" id="UP000308891">
    <property type="component" value="Unassembled WGS sequence"/>
</dbReference>
<evidence type="ECO:0000256" key="10">
    <source>
        <dbReference type="ARBA" id="ARBA00023136"/>
    </source>
</evidence>
<evidence type="ECO:0000256" key="5">
    <source>
        <dbReference type="ARBA" id="ARBA00022538"/>
    </source>
</evidence>
<dbReference type="Gene3D" id="3.40.50.720">
    <property type="entry name" value="NAD(P)-binding Rossmann-like Domain"/>
    <property type="match status" value="1"/>
</dbReference>
<dbReference type="FunFam" id="3.40.50.720:FF:000036">
    <property type="entry name" value="Glutathione-regulated potassium-efflux system protein KefB"/>
    <property type="match status" value="1"/>
</dbReference>
<dbReference type="PANTHER" id="PTHR46157">
    <property type="entry name" value="K(+) EFFLUX ANTIPORTER 3, CHLOROPLASTIC"/>
    <property type="match status" value="1"/>
</dbReference>
<dbReference type="InterPro" id="IPR006153">
    <property type="entry name" value="Cation/H_exchanger_TM"/>
</dbReference>
<comment type="subcellular location">
    <subcellularLocation>
        <location evidence="1">Endomembrane system</location>
        <topology evidence="1">Multi-pass membrane protein</topology>
    </subcellularLocation>
</comment>
<keyword evidence="3" id="KW-0813">Transport</keyword>
<keyword evidence="9" id="KW-0406">Ion transport</keyword>
<name>A0A4V4N7P1_9NEIS</name>
<dbReference type="Pfam" id="PF00999">
    <property type="entry name" value="Na_H_Exchanger"/>
    <property type="match status" value="1"/>
</dbReference>
<dbReference type="GO" id="GO:0012505">
    <property type="term" value="C:endomembrane system"/>
    <property type="evidence" value="ECO:0007669"/>
    <property type="project" value="UniProtKB-SubCell"/>
</dbReference>
<dbReference type="InterPro" id="IPR038770">
    <property type="entry name" value="Na+/solute_symporter_sf"/>
</dbReference>
<evidence type="ECO:0000313" key="13">
    <source>
        <dbReference type="EMBL" id="TIC81373.1"/>
    </source>
</evidence>
<dbReference type="RefSeq" id="WP_136553851.1">
    <property type="nucleotide sequence ID" value="NZ_STGJ01000011.1"/>
</dbReference>
<dbReference type="GO" id="GO:0008324">
    <property type="term" value="F:monoatomic cation transmembrane transporter activity"/>
    <property type="evidence" value="ECO:0007669"/>
    <property type="project" value="InterPro"/>
</dbReference>
<dbReference type="InterPro" id="IPR003148">
    <property type="entry name" value="RCK_N"/>
</dbReference>
<dbReference type="EMBL" id="STGJ01000011">
    <property type="protein sequence ID" value="TIC81373.1"/>
    <property type="molecule type" value="Genomic_DNA"/>
</dbReference>
<evidence type="ECO:0000256" key="9">
    <source>
        <dbReference type="ARBA" id="ARBA00023065"/>
    </source>
</evidence>
<reference evidence="13 14" key="1">
    <citation type="submission" date="2019-04" db="EMBL/GenBank/DDBJ databases">
        <title>Crenobacter sp. nov.</title>
        <authorList>
            <person name="Shi S."/>
        </authorList>
    </citation>
    <scope>NUCLEOTIDE SEQUENCE [LARGE SCALE GENOMIC DNA]</scope>
    <source>
        <strain evidence="13 14">GY 70310</strain>
    </source>
</reference>
<feature type="transmembrane region" description="Helical" evidence="11">
    <location>
        <begin position="114"/>
        <end position="134"/>
    </location>
</feature>
<evidence type="ECO:0000256" key="6">
    <source>
        <dbReference type="ARBA" id="ARBA00022692"/>
    </source>
</evidence>
<dbReference type="AlphaFoldDB" id="A0A4V4N7P1"/>
<sequence length="590" mass="63474">MHPLLTELALLLAAAVFVVPLFRRLGLGAVLGYLLAGLLIGPSLLGLVDDVERIAALSELGVVLLLFVIGLELAPARLWVMRRAVFGLGGAQVLSAALLFGAIAWWLAIPWQGALVVGTALALSSTALVIQSLAERKQLSSEVGRDAFAVLLMQDLAAIPLMSLIPALAGQAGGFDPWHALRLLVLLAAMLLGGRYLMRPLLRYVAQARSSEVFTASALLVVTAAALLAEWAGLSMSLGAFLAGVLLSGSEYRHALEADINPFKGLLLGLFFMAVGMGVRLDLIVAAPLLVLTLLLAWMAGKYLLLLLLSFAGGRRGATPWRFALMMMVGGEFAFVLLALARSHHLLHAAAAELLTVVVTLSMLLSPVLVVLAERMAGRRQAAPVEADTIDETSPVLIIGFGRVGQIVARLLQAHGLPFTAIDIDAGHIEFVRRFGNRVYYGDARNAELLRTAGAADATLIVLAIGRVDVSLEVARLIRDVFPGRPVLARARNRQHVYQLWQLGIAQVWRETFASSLEMAEAALTRCGVAPERAARNVGRFRERDEALLHQQAELSRDEAALVQSSRQALSELRSLFEQEAGGDARERKR</sequence>
<dbReference type="SUPFAM" id="SSF51735">
    <property type="entry name" value="NAD(P)-binding Rossmann-fold domains"/>
    <property type="match status" value="1"/>
</dbReference>
<dbReference type="PROSITE" id="PS51201">
    <property type="entry name" value="RCK_N"/>
    <property type="match status" value="1"/>
</dbReference>
<dbReference type="Gene3D" id="1.20.1530.20">
    <property type="match status" value="1"/>
</dbReference>
<keyword evidence="5" id="KW-0633">Potassium transport</keyword>
<feature type="transmembrane region" description="Helical" evidence="11">
    <location>
        <begin position="146"/>
        <end position="168"/>
    </location>
</feature>
<dbReference type="Pfam" id="PF02254">
    <property type="entry name" value="TrkA_N"/>
    <property type="match status" value="1"/>
</dbReference>
<evidence type="ECO:0000256" key="7">
    <source>
        <dbReference type="ARBA" id="ARBA00022958"/>
    </source>
</evidence>
<keyword evidence="7" id="KW-0630">Potassium</keyword>
<evidence type="ECO:0000256" key="4">
    <source>
        <dbReference type="ARBA" id="ARBA00022449"/>
    </source>
</evidence>
<dbReference type="GO" id="GO:1902600">
    <property type="term" value="P:proton transmembrane transport"/>
    <property type="evidence" value="ECO:0007669"/>
    <property type="project" value="InterPro"/>
</dbReference>
<feature type="transmembrane region" description="Helical" evidence="11">
    <location>
        <begin position="234"/>
        <end position="253"/>
    </location>
</feature>
<dbReference type="InterPro" id="IPR036291">
    <property type="entry name" value="NAD(P)-bd_dom_sf"/>
</dbReference>
<keyword evidence="14" id="KW-1185">Reference proteome</keyword>
<keyword evidence="10 11" id="KW-0472">Membrane</keyword>
<dbReference type="InterPro" id="IPR004771">
    <property type="entry name" value="K/H_exchanger"/>
</dbReference>
<dbReference type="NCBIfam" id="TIGR00932">
    <property type="entry name" value="2a37"/>
    <property type="match status" value="1"/>
</dbReference>
<accession>A0A4V4N7P1</accession>
<feature type="transmembrane region" description="Helical" evidence="11">
    <location>
        <begin position="29"/>
        <end position="48"/>
    </location>
</feature>
<organism evidence="13 14">
    <name type="scientific">Crenobacter intestini</name>
    <dbReference type="NCBI Taxonomy" id="2563443"/>
    <lineage>
        <taxon>Bacteria</taxon>
        <taxon>Pseudomonadati</taxon>
        <taxon>Pseudomonadota</taxon>
        <taxon>Betaproteobacteria</taxon>
        <taxon>Neisseriales</taxon>
        <taxon>Neisseriaceae</taxon>
        <taxon>Crenobacter</taxon>
    </lineage>
</organism>
<keyword evidence="8 11" id="KW-1133">Transmembrane helix</keyword>
<evidence type="ECO:0000259" key="12">
    <source>
        <dbReference type="PROSITE" id="PS51201"/>
    </source>
</evidence>
<feature type="transmembrane region" description="Helical" evidence="11">
    <location>
        <begin position="323"/>
        <end position="341"/>
    </location>
</feature>
<dbReference type="GO" id="GO:0015297">
    <property type="term" value="F:antiporter activity"/>
    <property type="evidence" value="ECO:0007669"/>
    <property type="project" value="UniProtKB-KW"/>
</dbReference>
<evidence type="ECO:0000256" key="8">
    <source>
        <dbReference type="ARBA" id="ARBA00022989"/>
    </source>
</evidence>
<evidence type="ECO:0000256" key="3">
    <source>
        <dbReference type="ARBA" id="ARBA00022448"/>
    </source>
</evidence>
<protein>
    <submittedName>
        <fullName evidence="13">Glutathione-regulated potassium-efflux system protein KefB</fullName>
    </submittedName>
</protein>
<dbReference type="GO" id="GO:0006813">
    <property type="term" value="P:potassium ion transport"/>
    <property type="evidence" value="ECO:0007669"/>
    <property type="project" value="UniProtKB-KW"/>
</dbReference>
<evidence type="ECO:0000256" key="2">
    <source>
        <dbReference type="ARBA" id="ARBA00005551"/>
    </source>
</evidence>
<dbReference type="GO" id="GO:0005886">
    <property type="term" value="C:plasma membrane"/>
    <property type="evidence" value="ECO:0007669"/>
    <property type="project" value="TreeGrafter"/>
</dbReference>
<feature type="domain" description="RCK N-terminal" evidence="12">
    <location>
        <begin position="393"/>
        <end position="510"/>
    </location>
</feature>
<dbReference type="PANTHER" id="PTHR46157:SF4">
    <property type="entry name" value="K(+) EFFLUX ANTIPORTER 3, CHLOROPLASTIC"/>
    <property type="match status" value="1"/>
</dbReference>
<feature type="transmembrane region" description="Helical" evidence="11">
    <location>
        <begin position="210"/>
        <end position="228"/>
    </location>
</feature>
<proteinExistence type="inferred from homology"/>
<evidence type="ECO:0000256" key="1">
    <source>
        <dbReference type="ARBA" id="ARBA00004127"/>
    </source>
</evidence>
<gene>
    <name evidence="13" type="ORF">E5K04_10660</name>
</gene>
<comment type="caution">
    <text evidence="13">The sequence shown here is derived from an EMBL/GenBank/DDBJ whole genome shotgun (WGS) entry which is preliminary data.</text>
</comment>
<feature type="transmembrane region" description="Helical" evidence="11">
    <location>
        <begin position="347"/>
        <end position="372"/>
    </location>
</feature>
<feature type="transmembrane region" description="Helical" evidence="11">
    <location>
        <begin position="85"/>
        <end position="108"/>
    </location>
</feature>
<dbReference type="OrthoDB" id="9781411at2"/>
<feature type="transmembrane region" description="Helical" evidence="11">
    <location>
        <begin position="6"/>
        <end position="22"/>
    </location>
</feature>